<dbReference type="OrthoDB" id="5144031at2"/>
<comment type="caution">
    <text evidence="1">The sequence shown here is derived from an EMBL/GenBank/DDBJ whole genome shotgun (WGS) entry which is preliminary data.</text>
</comment>
<evidence type="ECO:0000313" key="2">
    <source>
        <dbReference type="Proteomes" id="UP000315389"/>
    </source>
</evidence>
<gene>
    <name evidence="1" type="ORF">FB461_0549</name>
</gene>
<sequence>MSAPETTDPASAIPVGGTLLHVGMPKSGTTAIQFAAAKLRKELTEFSVIYPGKSHNHSLASFAIAKRRRGWGTGAGKAAIPPMSHWHDLVAEARAAKESDRVLISHEFFAERTEAICRTIANDLGPNLSVVFTLRNQPSILPSAWQEYLKTGIEESFEEWLDVVLRPGPDSKAFPSFARRIALYENIAKWSEIVGPDNTHVIVLDRTNRSLLHRSFEQLLGLPADTLDVELTGREENRSLTRPEADAVRAVNERLKQVSDIRWDEFRDLHKFGGIAELLVERKVPSGEPPIVAPRWAAQHMSVRAEQQAAQIQALGVHVIGDLANLSSMPPALPEATSPCAEVNVAIAAHLETGSFKAGQRYMKAARAAKSSGGEELVRHALTAGHKSTTDAERIKAAAALTATVPTRVLIKIATKRVARILKAKLRRR</sequence>
<keyword evidence="2" id="KW-1185">Reference proteome</keyword>
<dbReference type="Proteomes" id="UP000315389">
    <property type="component" value="Unassembled WGS sequence"/>
</dbReference>
<organism evidence="1 2">
    <name type="scientific">Rarobacter faecitabidus</name>
    <dbReference type="NCBI Taxonomy" id="13243"/>
    <lineage>
        <taxon>Bacteria</taxon>
        <taxon>Bacillati</taxon>
        <taxon>Actinomycetota</taxon>
        <taxon>Actinomycetes</taxon>
        <taxon>Micrococcales</taxon>
        <taxon>Rarobacteraceae</taxon>
        <taxon>Rarobacter</taxon>
    </lineage>
</organism>
<dbReference type="InterPro" id="IPR027417">
    <property type="entry name" value="P-loop_NTPase"/>
</dbReference>
<proteinExistence type="predicted"/>
<dbReference type="RefSeq" id="WP_142118728.1">
    <property type="nucleotide sequence ID" value="NZ_BAAASV010000003.1"/>
</dbReference>
<dbReference type="EMBL" id="VFOS01000001">
    <property type="protein sequence ID" value="TQL64064.1"/>
    <property type="molecule type" value="Genomic_DNA"/>
</dbReference>
<dbReference type="Gene3D" id="3.40.50.300">
    <property type="entry name" value="P-loop containing nucleotide triphosphate hydrolases"/>
    <property type="match status" value="1"/>
</dbReference>
<dbReference type="AlphaFoldDB" id="A0A542ZUN3"/>
<protein>
    <recommendedName>
        <fullName evidence="3">Sulfotransferase family protein</fullName>
    </recommendedName>
</protein>
<reference evidence="1 2" key="1">
    <citation type="submission" date="2019-06" db="EMBL/GenBank/DDBJ databases">
        <title>Sequencing the genomes of 1000 actinobacteria strains.</title>
        <authorList>
            <person name="Klenk H.-P."/>
        </authorList>
    </citation>
    <scope>NUCLEOTIDE SEQUENCE [LARGE SCALE GENOMIC DNA]</scope>
    <source>
        <strain evidence="1 2">DSM 4813</strain>
    </source>
</reference>
<dbReference type="SUPFAM" id="SSF52540">
    <property type="entry name" value="P-loop containing nucleoside triphosphate hydrolases"/>
    <property type="match status" value="1"/>
</dbReference>
<evidence type="ECO:0008006" key="3">
    <source>
        <dbReference type="Google" id="ProtNLM"/>
    </source>
</evidence>
<evidence type="ECO:0000313" key="1">
    <source>
        <dbReference type="EMBL" id="TQL64064.1"/>
    </source>
</evidence>
<name>A0A542ZUN3_RARFA</name>
<accession>A0A542ZUN3</accession>